<gene>
    <name evidence="1" type="ORF">MYCIT1_LOCUS26745</name>
</gene>
<protein>
    <submittedName>
        <fullName evidence="1">Uncharacterized protein</fullName>
    </submittedName>
</protein>
<keyword evidence="2" id="KW-1185">Reference proteome</keyword>
<sequence>MFRIGSPRMTRFTSSESRVSCSTRAWANYGSCVRREDSLQRQYAPDEARLAA</sequence>
<reference evidence="1" key="1">
    <citation type="submission" date="2023-11" db="EMBL/GenBank/DDBJ databases">
        <authorList>
            <person name="De Vega J J."/>
            <person name="De Vega J J."/>
        </authorList>
    </citation>
    <scope>NUCLEOTIDE SEQUENCE</scope>
</reference>
<name>A0AAD2HPE1_9AGAR</name>
<organism evidence="1 2">
    <name type="scientific">Mycena citricolor</name>
    <dbReference type="NCBI Taxonomy" id="2018698"/>
    <lineage>
        <taxon>Eukaryota</taxon>
        <taxon>Fungi</taxon>
        <taxon>Dikarya</taxon>
        <taxon>Basidiomycota</taxon>
        <taxon>Agaricomycotina</taxon>
        <taxon>Agaricomycetes</taxon>
        <taxon>Agaricomycetidae</taxon>
        <taxon>Agaricales</taxon>
        <taxon>Marasmiineae</taxon>
        <taxon>Mycenaceae</taxon>
        <taxon>Mycena</taxon>
    </lineage>
</organism>
<dbReference type="AlphaFoldDB" id="A0AAD2HPE1"/>
<dbReference type="EMBL" id="CAVNYO010000419">
    <property type="protein sequence ID" value="CAK5277697.1"/>
    <property type="molecule type" value="Genomic_DNA"/>
</dbReference>
<accession>A0AAD2HPE1</accession>
<evidence type="ECO:0000313" key="2">
    <source>
        <dbReference type="Proteomes" id="UP001295794"/>
    </source>
</evidence>
<evidence type="ECO:0000313" key="1">
    <source>
        <dbReference type="EMBL" id="CAK5277697.1"/>
    </source>
</evidence>
<proteinExistence type="predicted"/>
<comment type="caution">
    <text evidence="1">The sequence shown here is derived from an EMBL/GenBank/DDBJ whole genome shotgun (WGS) entry which is preliminary data.</text>
</comment>
<dbReference type="Proteomes" id="UP001295794">
    <property type="component" value="Unassembled WGS sequence"/>
</dbReference>